<proteinExistence type="predicted"/>
<dbReference type="EMBL" id="GIBP01009455">
    <property type="protein sequence ID" value="NDV38424.1"/>
    <property type="molecule type" value="Transcribed_RNA"/>
</dbReference>
<dbReference type="PROSITE" id="PS50127">
    <property type="entry name" value="UBC_2"/>
    <property type="match status" value="1"/>
</dbReference>
<dbReference type="InterPro" id="IPR016135">
    <property type="entry name" value="UBQ-conjugating_enzyme/RWD"/>
</dbReference>
<evidence type="ECO:0000313" key="2">
    <source>
        <dbReference type="EMBL" id="NDV38424.1"/>
    </source>
</evidence>
<sequence>MRSLQRDPHPNFDIYPNATNIAFWQIVLEVTEGSHYSGGTWLLYAEFPPDYPRQAPEIRFMTPIRHSNVNQYGKICHSIFSRNWTADTSMQTVLNCIYGLMLNPDTDDPLDTNLALSYFSATGDYEAKILAHVELYAKQKDRIAWRKHFQSLT</sequence>
<dbReference type="PANTHER" id="PTHR24068">
    <property type="entry name" value="UBIQUITIN-CONJUGATING ENZYME E2"/>
    <property type="match status" value="1"/>
</dbReference>
<dbReference type="AlphaFoldDB" id="A0A6B2LN37"/>
<reference evidence="2" key="1">
    <citation type="journal article" date="2020" name="J. Eukaryot. Microbiol.">
        <title>De novo Sequencing, Assembly and Annotation of the Transcriptome for the Free-Living Testate Amoeba Arcella intermedia.</title>
        <authorList>
            <person name="Ribeiro G.M."/>
            <person name="Porfirio-Sousa A.L."/>
            <person name="Maurer-Alcala X.X."/>
            <person name="Katz L.A."/>
            <person name="Lahr D.J.G."/>
        </authorList>
    </citation>
    <scope>NUCLEOTIDE SEQUENCE</scope>
</reference>
<protein>
    <recommendedName>
        <fullName evidence="1">UBC core domain-containing protein</fullName>
    </recommendedName>
</protein>
<dbReference type="SUPFAM" id="SSF54495">
    <property type="entry name" value="UBC-like"/>
    <property type="match status" value="1"/>
</dbReference>
<name>A0A6B2LN37_9EUKA</name>
<accession>A0A6B2LN37</accession>
<dbReference type="SMART" id="SM00212">
    <property type="entry name" value="UBCc"/>
    <property type="match status" value="1"/>
</dbReference>
<organism evidence="2">
    <name type="scientific">Arcella intermedia</name>
    <dbReference type="NCBI Taxonomy" id="1963864"/>
    <lineage>
        <taxon>Eukaryota</taxon>
        <taxon>Amoebozoa</taxon>
        <taxon>Tubulinea</taxon>
        <taxon>Elardia</taxon>
        <taxon>Arcellinida</taxon>
        <taxon>Sphaerothecina</taxon>
        <taxon>Arcellidae</taxon>
        <taxon>Arcella</taxon>
    </lineage>
</organism>
<evidence type="ECO:0000259" key="1">
    <source>
        <dbReference type="PROSITE" id="PS50127"/>
    </source>
</evidence>
<dbReference type="Pfam" id="PF00179">
    <property type="entry name" value="UQ_con"/>
    <property type="match status" value="1"/>
</dbReference>
<dbReference type="Gene3D" id="3.10.110.10">
    <property type="entry name" value="Ubiquitin Conjugating Enzyme"/>
    <property type="match status" value="1"/>
</dbReference>
<feature type="domain" description="UBC core" evidence="1">
    <location>
        <begin position="1"/>
        <end position="138"/>
    </location>
</feature>
<dbReference type="InterPro" id="IPR000608">
    <property type="entry name" value="UBC"/>
</dbReference>